<evidence type="ECO:0000256" key="3">
    <source>
        <dbReference type="ARBA" id="ARBA00022741"/>
    </source>
</evidence>
<dbReference type="PANTHER" id="PTHR42734:SF5">
    <property type="entry name" value="IRON TRANSPORT SYSTEM ATP-BINDING PROTEIN HI_0361-RELATED"/>
    <property type="match status" value="1"/>
</dbReference>
<dbReference type="SUPFAM" id="SSF52540">
    <property type="entry name" value="P-loop containing nucleoside triphosphate hydrolases"/>
    <property type="match status" value="1"/>
</dbReference>
<dbReference type="CDD" id="cd03235">
    <property type="entry name" value="ABC_Metallic_Cations"/>
    <property type="match status" value="1"/>
</dbReference>
<dbReference type="InterPro" id="IPR003439">
    <property type="entry name" value="ABC_transporter-like_ATP-bd"/>
</dbReference>
<evidence type="ECO:0000259" key="7">
    <source>
        <dbReference type="PROSITE" id="PS50893"/>
    </source>
</evidence>
<comment type="similarity">
    <text evidence="1">Belongs to the ABC transporter superfamily.</text>
</comment>
<keyword evidence="6" id="KW-0406">Ion transport</keyword>
<gene>
    <name evidence="8" type="ORF">KL86PLE_90204</name>
</gene>
<evidence type="ECO:0000256" key="5">
    <source>
        <dbReference type="ARBA" id="ARBA00022906"/>
    </source>
</evidence>
<evidence type="ECO:0000313" key="8">
    <source>
        <dbReference type="EMBL" id="SCM79039.1"/>
    </source>
</evidence>
<dbReference type="Pfam" id="PF00005">
    <property type="entry name" value="ABC_tran"/>
    <property type="match status" value="1"/>
</dbReference>
<proteinExistence type="inferred from homology"/>
<dbReference type="InterPro" id="IPR027417">
    <property type="entry name" value="P-loop_NTPase"/>
</dbReference>
<feature type="domain" description="ABC transporter" evidence="7">
    <location>
        <begin position="16"/>
        <end position="258"/>
    </location>
</feature>
<evidence type="ECO:0000256" key="2">
    <source>
        <dbReference type="ARBA" id="ARBA00022448"/>
    </source>
</evidence>
<keyword evidence="5" id="KW-0864">Zinc transport</keyword>
<dbReference type="EMBL" id="FMJD01000013">
    <property type="protein sequence ID" value="SCM79039.1"/>
    <property type="molecule type" value="Genomic_DNA"/>
</dbReference>
<dbReference type="RefSeq" id="WP_288198359.1">
    <property type="nucleotide sequence ID" value="NZ_LT608334.1"/>
</dbReference>
<dbReference type="SMART" id="SM00382">
    <property type="entry name" value="AAA"/>
    <property type="match status" value="1"/>
</dbReference>
<protein>
    <submittedName>
        <fullName evidence="8">Putative metal transport system ATP-binding protein CT_068</fullName>
    </submittedName>
</protein>
<evidence type="ECO:0000256" key="4">
    <source>
        <dbReference type="ARBA" id="ARBA00022840"/>
    </source>
</evidence>
<dbReference type="InterPro" id="IPR003593">
    <property type="entry name" value="AAA+_ATPase"/>
</dbReference>
<dbReference type="InterPro" id="IPR017871">
    <property type="entry name" value="ABC_transporter-like_CS"/>
</dbReference>
<keyword evidence="5" id="KW-0862">Zinc</keyword>
<accession>A0A212LNP5</accession>
<reference evidence="8" key="1">
    <citation type="submission" date="2016-08" db="EMBL/GenBank/DDBJ databases">
        <authorList>
            <person name="Seilhamer J.J."/>
        </authorList>
    </citation>
    <scope>NUCLEOTIDE SEQUENCE</scope>
    <source>
        <strain evidence="8">86</strain>
    </source>
</reference>
<evidence type="ECO:0000256" key="6">
    <source>
        <dbReference type="ARBA" id="ARBA00023065"/>
    </source>
</evidence>
<dbReference type="Gene3D" id="3.40.50.300">
    <property type="entry name" value="P-loop containing nucleotide triphosphate hydrolases"/>
    <property type="match status" value="1"/>
</dbReference>
<dbReference type="GO" id="GO:0006829">
    <property type="term" value="P:zinc ion transport"/>
    <property type="evidence" value="ECO:0007669"/>
    <property type="project" value="UniProtKB-KW"/>
</dbReference>
<dbReference type="PROSITE" id="PS50893">
    <property type="entry name" value="ABC_TRANSPORTER_2"/>
    <property type="match status" value="1"/>
</dbReference>
<dbReference type="GO" id="GO:0005524">
    <property type="term" value="F:ATP binding"/>
    <property type="evidence" value="ECO:0007669"/>
    <property type="project" value="UniProtKB-KW"/>
</dbReference>
<keyword evidence="3" id="KW-0547">Nucleotide-binding</keyword>
<evidence type="ECO:0000256" key="1">
    <source>
        <dbReference type="ARBA" id="ARBA00005417"/>
    </source>
</evidence>
<organism evidence="8">
    <name type="scientific">uncultured Pleomorphomonas sp</name>
    <dbReference type="NCBI Taxonomy" id="442121"/>
    <lineage>
        <taxon>Bacteria</taxon>
        <taxon>Pseudomonadati</taxon>
        <taxon>Pseudomonadota</taxon>
        <taxon>Alphaproteobacteria</taxon>
        <taxon>Hyphomicrobiales</taxon>
        <taxon>Pleomorphomonadaceae</taxon>
        <taxon>Pleomorphomonas</taxon>
        <taxon>environmental samples</taxon>
    </lineage>
</organism>
<dbReference type="PROSITE" id="PS00211">
    <property type="entry name" value="ABC_TRANSPORTER_1"/>
    <property type="match status" value="1"/>
</dbReference>
<keyword evidence="4 8" id="KW-0067">ATP-binding</keyword>
<name>A0A212LNP5_9HYPH</name>
<sequence length="259" mass="28039">MTDLDQHARPAGGAALAFRNATIGYDRHPALHHLSAHFPAGSMTAVAGPNGAGKSTLLKAAIGHIRPIEGHVEVSGCRRSEIAYLPQLAEIDRQFPLPVFDFVAMGLWGRRGAFGGFRRADDEDVARALAAVGLVGFEQRPLDTLSGGQLQRVLFARLALQDAPLILLDEPFTAVDDRTTQELMDVVAGWNAEGRTVVAVLHDLELVRRRFPRTLLIARRLIAEGDTAAVLTAGHLAAARRHVEAWDEAAPFCEVEPAR</sequence>
<dbReference type="GO" id="GO:0016887">
    <property type="term" value="F:ATP hydrolysis activity"/>
    <property type="evidence" value="ECO:0007669"/>
    <property type="project" value="InterPro"/>
</dbReference>
<dbReference type="InterPro" id="IPR050153">
    <property type="entry name" value="Metal_Ion_Import_ABC"/>
</dbReference>
<dbReference type="PANTHER" id="PTHR42734">
    <property type="entry name" value="METAL TRANSPORT SYSTEM ATP-BINDING PROTEIN TM_0124-RELATED"/>
    <property type="match status" value="1"/>
</dbReference>
<dbReference type="AlphaFoldDB" id="A0A212LNP5"/>
<keyword evidence="2" id="KW-0813">Transport</keyword>